<dbReference type="PANTHER" id="PTHR23026">
    <property type="entry name" value="NADPH NITROREDUCTASE"/>
    <property type="match status" value="1"/>
</dbReference>
<dbReference type="EMBL" id="JBHTIW010000025">
    <property type="protein sequence ID" value="MFD0922832.1"/>
    <property type="molecule type" value="Genomic_DNA"/>
</dbReference>
<evidence type="ECO:0000313" key="2">
    <source>
        <dbReference type="EMBL" id="MFD0922832.1"/>
    </source>
</evidence>
<gene>
    <name evidence="2" type="ORF">ACFQ16_24050</name>
</gene>
<dbReference type="Pfam" id="PF00881">
    <property type="entry name" value="Nitroreductase"/>
    <property type="match status" value="1"/>
</dbReference>
<comment type="caution">
    <text evidence="2">The sequence shown here is derived from an EMBL/GenBank/DDBJ whole genome shotgun (WGS) entry which is preliminary data.</text>
</comment>
<dbReference type="InterPro" id="IPR029479">
    <property type="entry name" value="Nitroreductase"/>
</dbReference>
<dbReference type="RefSeq" id="WP_263253595.1">
    <property type="nucleotide sequence ID" value="NZ_BAABLT010000027.1"/>
</dbReference>
<dbReference type="SUPFAM" id="SSF55469">
    <property type="entry name" value="FMN-dependent nitroreductase-like"/>
    <property type="match status" value="2"/>
</dbReference>
<evidence type="ECO:0000259" key="1">
    <source>
        <dbReference type="Pfam" id="PF00881"/>
    </source>
</evidence>
<accession>A0ABW3FWM6</accession>
<dbReference type="InterPro" id="IPR050627">
    <property type="entry name" value="Nitroreductase/BluB"/>
</dbReference>
<dbReference type="Gene3D" id="3.40.109.10">
    <property type="entry name" value="NADH Oxidase"/>
    <property type="match status" value="3"/>
</dbReference>
<sequence>MAVLPPRDELRSVLALAARAPSVHNCQPWRWLVAEHSVQLLLDRSRLPAALDPAGRELVSSCGAVLHHARVAFAAAGWRTSVQRIPNPAHPDHLASLQFCPTAGAPPGAAALARAAARRCTDRRPYSVDPVSDEAIEALRHTAEAERCTLVVAEDEARRTLVAALERGARWRGSAEYRAELARWNHQGGGEPEPPEPVLSDRAVLAVLVTRGDGVGSWLAAGEALSAVLLVAARDGLSACALGQLAECAESRLRVRELLLDGAGHPHLAVRVGHPSPGAAGPGTRRRELSDTLRYLCTPRST</sequence>
<protein>
    <submittedName>
        <fullName evidence="2">Nitroreductase family protein</fullName>
    </submittedName>
</protein>
<proteinExistence type="predicted"/>
<name>A0ABW3FWM6_9PSEU</name>
<feature type="domain" description="Nitroreductase" evidence="1">
    <location>
        <begin position="5"/>
        <end position="49"/>
    </location>
</feature>
<dbReference type="Proteomes" id="UP001597018">
    <property type="component" value="Unassembled WGS sequence"/>
</dbReference>
<evidence type="ECO:0000313" key="3">
    <source>
        <dbReference type="Proteomes" id="UP001597018"/>
    </source>
</evidence>
<keyword evidence="3" id="KW-1185">Reference proteome</keyword>
<organism evidence="2 3">
    <name type="scientific">Saccharopolyspora rosea</name>
    <dbReference type="NCBI Taxonomy" id="524884"/>
    <lineage>
        <taxon>Bacteria</taxon>
        <taxon>Bacillati</taxon>
        <taxon>Actinomycetota</taxon>
        <taxon>Actinomycetes</taxon>
        <taxon>Pseudonocardiales</taxon>
        <taxon>Pseudonocardiaceae</taxon>
        <taxon>Saccharopolyspora</taxon>
    </lineage>
</organism>
<reference evidence="3" key="1">
    <citation type="journal article" date="2019" name="Int. J. Syst. Evol. Microbiol.">
        <title>The Global Catalogue of Microorganisms (GCM) 10K type strain sequencing project: providing services to taxonomists for standard genome sequencing and annotation.</title>
        <authorList>
            <consortium name="The Broad Institute Genomics Platform"/>
            <consortium name="The Broad Institute Genome Sequencing Center for Infectious Disease"/>
            <person name="Wu L."/>
            <person name="Ma J."/>
        </authorList>
    </citation>
    <scope>NUCLEOTIDE SEQUENCE [LARGE SCALE GENOMIC DNA]</scope>
    <source>
        <strain evidence="3">CCUG 56401</strain>
    </source>
</reference>
<dbReference type="PANTHER" id="PTHR23026:SF123">
    <property type="entry name" value="NAD(P)H NITROREDUCTASE RV3131-RELATED"/>
    <property type="match status" value="1"/>
</dbReference>
<dbReference type="InterPro" id="IPR000415">
    <property type="entry name" value="Nitroreductase-like"/>
</dbReference>